<evidence type="ECO:0000256" key="1">
    <source>
        <dbReference type="ARBA" id="ARBA00007673"/>
    </source>
</evidence>
<dbReference type="Gene3D" id="3.10.310.10">
    <property type="entry name" value="Diaminopimelate Epimerase, Chain A, domain 1"/>
    <property type="match status" value="2"/>
</dbReference>
<dbReference type="SUPFAM" id="SSF54506">
    <property type="entry name" value="Diaminopimelate epimerase-like"/>
    <property type="match status" value="2"/>
</dbReference>
<dbReference type="PANTHER" id="PTHR43709">
    <property type="entry name" value="ACONITATE ISOMERASE-RELATED"/>
    <property type="match status" value="1"/>
</dbReference>
<comment type="similarity">
    <text evidence="1">Belongs to the PrpF family.</text>
</comment>
<sequence>MNEMRPIKCTIFRGGTSKGLYFLKNDLPSNPELRDRVLLSIFGSPDKRQIDGLGGADPLTSKLAIVSPSKEKGIDIEYTFGQVAIEEAKIFYQSMCGNITSGVGPFAINAGIVDAKEGITKVVMRNTNTGKKVIAEVPVKNGKASCVGDYEIAGVSGTSAKILMDMAGTAGALTGSLLPTGNVKDILTVPGVGKVEVSIVDCGACQIYVRAKDLGLKGIEEPKELDSQPDLLKKIEAIRAYATHVIGLTDTPNSASEVRRNTPHIALIAESQGYKNFQNGELIPEGSVDFVARMLFMQIMHKTYAGTGSIAISVASQIPGTIVNDAIKSIDMNKGYIRFGHPSGVIEVEVDVTKNENQYVVNRAAIGRTARMIMEGYVYVRESVFENYGW</sequence>
<dbReference type="EMBL" id="SLUB01000059">
    <property type="protein sequence ID" value="THE09918.1"/>
    <property type="molecule type" value="Genomic_DNA"/>
</dbReference>
<dbReference type="InterPro" id="IPR007400">
    <property type="entry name" value="PrpF-like"/>
</dbReference>
<evidence type="ECO:0000256" key="2">
    <source>
        <dbReference type="ARBA" id="ARBA00023235"/>
    </source>
</evidence>
<keyword evidence="2 3" id="KW-0413">Isomerase</keyword>
<dbReference type="Proteomes" id="UP000306477">
    <property type="component" value="Unassembled WGS sequence"/>
</dbReference>
<evidence type="ECO:0000313" key="4">
    <source>
        <dbReference type="Proteomes" id="UP000306477"/>
    </source>
</evidence>
<dbReference type="PANTHER" id="PTHR43709:SF2">
    <property type="entry name" value="DUF453 DOMAIN PROTEIN (AFU_ORTHOLOGUE AFUA_6G00360)"/>
    <property type="match status" value="1"/>
</dbReference>
<organism evidence="3 4">
    <name type="scientific">Bacillus timonensis</name>
    <dbReference type="NCBI Taxonomy" id="1033734"/>
    <lineage>
        <taxon>Bacteria</taxon>
        <taxon>Bacillati</taxon>
        <taxon>Bacillota</taxon>
        <taxon>Bacilli</taxon>
        <taxon>Bacillales</taxon>
        <taxon>Bacillaceae</taxon>
        <taxon>Bacillus</taxon>
    </lineage>
</organism>
<comment type="caution">
    <text evidence="3">The sequence shown here is derived from an EMBL/GenBank/DDBJ whole genome shotgun (WGS) entry which is preliminary data.</text>
</comment>
<protein>
    <submittedName>
        <fullName evidence="3">3-methylitaconate isomerase</fullName>
    </submittedName>
</protein>
<gene>
    <name evidence="3" type="ORF">E1I69_20595</name>
</gene>
<dbReference type="RefSeq" id="WP_136381446.1">
    <property type="nucleotide sequence ID" value="NZ_SLUB01000059.1"/>
</dbReference>
<dbReference type="Pfam" id="PF04303">
    <property type="entry name" value="PrpF"/>
    <property type="match status" value="1"/>
</dbReference>
<name>A0A4S3PKR6_9BACI</name>
<reference evidence="3 4" key="1">
    <citation type="journal article" date="2019" name="Indoor Air">
        <title>Impacts of indoor surface finishes on bacterial viability.</title>
        <authorList>
            <person name="Hu J."/>
            <person name="Maamar S.B."/>
            <person name="Glawe A.J."/>
            <person name="Gottel N."/>
            <person name="Gilbert J.A."/>
            <person name="Hartmann E.M."/>
        </authorList>
    </citation>
    <scope>NUCLEOTIDE SEQUENCE [LARGE SCALE GENOMIC DNA]</scope>
    <source>
        <strain evidence="3 4">AF060A6</strain>
    </source>
</reference>
<evidence type="ECO:0000313" key="3">
    <source>
        <dbReference type="EMBL" id="THE09918.1"/>
    </source>
</evidence>
<dbReference type="AlphaFoldDB" id="A0A4S3PKR6"/>
<proteinExistence type="inferred from homology"/>
<dbReference type="OrthoDB" id="9779763at2"/>
<accession>A0A4S3PKR6</accession>
<dbReference type="GO" id="GO:0016853">
    <property type="term" value="F:isomerase activity"/>
    <property type="evidence" value="ECO:0007669"/>
    <property type="project" value="UniProtKB-KW"/>
</dbReference>
<keyword evidence="4" id="KW-1185">Reference proteome</keyword>